<feature type="transmembrane region" description="Helical" evidence="1">
    <location>
        <begin position="201"/>
        <end position="221"/>
    </location>
</feature>
<dbReference type="Proteomes" id="UP001204320">
    <property type="component" value="Unassembled WGS sequence"/>
</dbReference>
<comment type="caution">
    <text evidence="2">The sequence shown here is derived from an EMBL/GenBank/DDBJ whole genome shotgun (WGS) entry which is preliminary data.</text>
</comment>
<keyword evidence="3" id="KW-1185">Reference proteome</keyword>
<dbReference type="Gene3D" id="3.40.720.10">
    <property type="entry name" value="Alkaline Phosphatase, subunit A"/>
    <property type="match status" value="1"/>
</dbReference>
<feature type="transmembrane region" description="Helical" evidence="1">
    <location>
        <begin position="47"/>
        <end position="66"/>
    </location>
</feature>
<feature type="transmembrane region" description="Helical" evidence="1">
    <location>
        <begin position="268"/>
        <end position="290"/>
    </location>
</feature>
<dbReference type="InterPro" id="IPR017850">
    <property type="entry name" value="Alkaline_phosphatase_core_sf"/>
</dbReference>
<name>A0ABT1Z5T7_9ACTN</name>
<accession>A0ABT1Z5T7</accession>
<keyword evidence="1" id="KW-0812">Transmembrane</keyword>
<proteinExistence type="predicted"/>
<feature type="transmembrane region" description="Helical" evidence="1">
    <location>
        <begin position="241"/>
        <end position="261"/>
    </location>
</feature>
<organism evidence="2 3">
    <name type="scientific">Tractidigestivibacter montrealensis</name>
    <dbReference type="NCBI Taxonomy" id="2972466"/>
    <lineage>
        <taxon>Bacteria</taxon>
        <taxon>Bacillati</taxon>
        <taxon>Actinomycetota</taxon>
        <taxon>Coriobacteriia</taxon>
        <taxon>Coriobacteriales</taxon>
        <taxon>Atopobiaceae</taxon>
        <taxon>Tractidigestivibacter</taxon>
    </lineage>
</organism>
<evidence type="ECO:0000313" key="3">
    <source>
        <dbReference type="Proteomes" id="UP001204320"/>
    </source>
</evidence>
<dbReference type="EMBL" id="JANSKA010000001">
    <property type="protein sequence ID" value="MCR9035571.1"/>
    <property type="molecule type" value="Genomic_DNA"/>
</dbReference>
<evidence type="ECO:0000256" key="1">
    <source>
        <dbReference type="SAM" id="Phobius"/>
    </source>
</evidence>
<evidence type="ECO:0000313" key="2">
    <source>
        <dbReference type="EMBL" id="MCR9035571.1"/>
    </source>
</evidence>
<feature type="transmembrane region" description="Helical" evidence="1">
    <location>
        <begin position="175"/>
        <end position="194"/>
    </location>
</feature>
<reference evidence="2 3" key="1">
    <citation type="submission" date="2022-08" db="EMBL/GenBank/DDBJ databases">
        <title>Tractidigestivibacter montrealensis type strain KD21.</title>
        <authorList>
            <person name="Diop K."/>
            <person name="Richard C."/>
            <person name="Routy B."/>
        </authorList>
    </citation>
    <scope>NUCLEOTIDE SEQUENCE [LARGE SCALE GENOMIC DNA]</scope>
    <source>
        <strain evidence="2 3">KD21</strain>
    </source>
</reference>
<evidence type="ECO:0008006" key="4">
    <source>
        <dbReference type="Google" id="ProtNLM"/>
    </source>
</evidence>
<protein>
    <recommendedName>
        <fullName evidence="4">Sulfatase-like hydrolase/transferase</fullName>
    </recommendedName>
</protein>
<keyword evidence="1" id="KW-1133">Transmembrane helix</keyword>
<gene>
    <name evidence="2" type="ORF">NVS32_01170</name>
</gene>
<dbReference type="SUPFAM" id="SSF53649">
    <property type="entry name" value="Alkaline phosphatase-like"/>
    <property type="match status" value="1"/>
</dbReference>
<sequence length="703" mass="76016">MRGKNRRLVPALALHDGLYAAALAAVWVLVPATPALAYVDPSVMTYTIQALAAVAVALSAVLGVAFRRTRRALMRLLHIDEDAGRVVEPAVSRIDPSSKAAADAAAREALSAAGAPAHSEGRRANKETVKWPKRLLLALLVSVALVITYLVVAPFELLAANTADLTYGLDTVWPVLARTAVLIAVVAALVISVIRGRAFDVVLALAAAVTLCGYLQAMFLNGSLPITNGSLVDWGLYKGPMVVSAAVWAALIALAVVIAVWKPSVSRFANAALAGVLIIVQAVAIASIWLNPTTAPVPKDEGNVYTEQGLFDVSDKKNVVVIVLDMTDTQYLEEVYANNPSMFDSLDGFTWYQNSVGSLAPTRYGCSYLLTGQLPQEGEDFQDYVKSSVSNSTYLRDISALGYDIGVYSDSGSTTHGDPNALAGLAKNVHPLDDGGMSGLDETGAVRIMYKAALYRDLPWMVKPFLWYYTDELNQRMSTPKEEADDLGDVPYNFDDPSFYAQLKARGLSINNDGEAGSFRFIHLLGAHFPYTMDAQGERVDGETTYEQQALGSFRIVSTYLDDLKELGVYDNTTVIVTADHGRIDFMSDTPIERPTSPILFVKPAGAAHGSLSIDATTPVWAPDVLATVIDQASDGDQDLVAKYGTPAYDVAATFDDKRVRTFDAPTWDGNYTPHMYQFSVIGPVEDWNSWSLTGVTWETNER</sequence>
<keyword evidence="1" id="KW-0472">Membrane</keyword>
<dbReference type="RefSeq" id="WP_258498393.1">
    <property type="nucleotide sequence ID" value="NZ_JANSKA010000001.1"/>
</dbReference>
<feature type="transmembrane region" description="Helical" evidence="1">
    <location>
        <begin position="135"/>
        <end position="155"/>
    </location>
</feature>